<name>A0ABV2P1K9_9MICC</name>
<accession>A0ABV2P1K9</accession>
<organism evidence="2 3">
    <name type="scientific">Arthrobacter bambusae</name>
    <dbReference type="NCBI Taxonomy" id="1338426"/>
    <lineage>
        <taxon>Bacteria</taxon>
        <taxon>Bacillati</taxon>
        <taxon>Actinomycetota</taxon>
        <taxon>Actinomycetes</taxon>
        <taxon>Micrococcales</taxon>
        <taxon>Micrococcaceae</taxon>
        <taxon>Arthrobacter</taxon>
    </lineage>
</organism>
<feature type="domain" description="Htaa" evidence="1">
    <location>
        <begin position="21"/>
        <end position="168"/>
    </location>
</feature>
<protein>
    <recommendedName>
        <fullName evidence="1">Htaa domain-containing protein</fullName>
    </recommendedName>
</protein>
<dbReference type="RefSeq" id="WP_354226213.1">
    <property type="nucleotide sequence ID" value="NZ_JBEPSN010000001.1"/>
</dbReference>
<reference evidence="2 3" key="1">
    <citation type="submission" date="2024-06" db="EMBL/GenBank/DDBJ databases">
        <title>Sorghum-associated microbial communities from plants grown in Nebraska, USA.</title>
        <authorList>
            <person name="Schachtman D."/>
        </authorList>
    </citation>
    <scope>NUCLEOTIDE SEQUENCE [LARGE SCALE GENOMIC DNA]</scope>
    <source>
        <strain evidence="2 3">3552</strain>
    </source>
</reference>
<dbReference type="InterPro" id="IPR007331">
    <property type="entry name" value="Htaa"/>
</dbReference>
<proteinExistence type="predicted"/>
<sequence>MTQPQNAGLSSVQEPEPLPGLTWGLKRSFIKYISALPDGGHAVSGGASLAHSSFFNFQPSGGSTYSPLTGGGILKFAGEVCLTGHHNLLFVMIADPWIEFADGGAVLSVADTRHWPDRGRRIPLARLRAETLSRSERGVYGEARTFLTGEGRGVFNDQYGDGEELDPVFILGHGLATETDAGESIAMPGGP</sequence>
<evidence type="ECO:0000313" key="3">
    <source>
        <dbReference type="Proteomes" id="UP001549307"/>
    </source>
</evidence>
<keyword evidence="3" id="KW-1185">Reference proteome</keyword>
<comment type="caution">
    <text evidence="2">The sequence shown here is derived from an EMBL/GenBank/DDBJ whole genome shotgun (WGS) entry which is preliminary data.</text>
</comment>
<dbReference type="Proteomes" id="UP001549307">
    <property type="component" value="Unassembled WGS sequence"/>
</dbReference>
<gene>
    <name evidence="2" type="ORF">ABIE37_000393</name>
</gene>
<evidence type="ECO:0000259" key="1">
    <source>
        <dbReference type="Pfam" id="PF04213"/>
    </source>
</evidence>
<dbReference type="EMBL" id="JBEPSN010000001">
    <property type="protein sequence ID" value="MET4538638.1"/>
    <property type="molecule type" value="Genomic_DNA"/>
</dbReference>
<dbReference type="Pfam" id="PF04213">
    <property type="entry name" value="HtaA"/>
    <property type="match status" value="1"/>
</dbReference>
<evidence type="ECO:0000313" key="2">
    <source>
        <dbReference type="EMBL" id="MET4538638.1"/>
    </source>
</evidence>
<dbReference type="GeneID" id="92751365"/>